<sequence length="59" mass="7099">MFCVIELILSGGWHEDVERNCRLWIEAWKVNNDINDLFDEISIEEMELFMHDAKVLKLF</sequence>
<reference evidence="1 2" key="2">
    <citation type="journal article" date="2013" name="Genome Announc.">
        <title>Genome of the Root-Associated Plant Growth-Promoting Bacterium Variovorax paradoxus Strain EPS.</title>
        <authorList>
            <person name="Han J.I."/>
            <person name="Spain J.C."/>
            <person name="Leadbetter J.R."/>
            <person name="Ovchinnikova G."/>
            <person name="Goodwin L.A."/>
            <person name="Han C.S."/>
            <person name="Woyke T."/>
            <person name="Davenport K.W."/>
            <person name="Orwin P.M."/>
        </authorList>
    </citation>
    <scope>NUCLEOTIDE SEQUENCE [LARGE SCALE GENOMIC DNA]</scope>
    <source>
        <strain evidence="1 2">EPS</strain>
    </source>
</reference>
<reference evidence="2" key="1">
    <citation type="submission" date="2010-12" db="EMBL/GenBank/DDBJ databases">
        <title>Complete sequence of Variovorax paradoxus EPS.</title>
        <authorList>
            <consortium name="US DOE Joint Genome Institute"/>
            <person name="Lucas S."/>
            <person name="Copeland A."/>
            <person name="Lapidus A."/>
            <person name="Cheng J.-F."/>
            <person name="Goodwin L."/>
            <person name="Pitluck S."/>
            <person name="Teshima H."/>
            <person name="Detter J.C."/>
            <person name="Han C."/>
            <person name="Tapia R."/>
            <person name="Land M."/>
            <person name="Hauser L."/>
            <person name="Kyrpides N."/>
            <person name="Ivanova N."/>
            <person name="Ovchinnikova G."/>
            <person name="Orwin P."/>
            <person name="Han J.-I.G."/>
            <person name="Woyke T."/>
        </authorList>
    </citation>
    <scope>NUCLEOTIDE SEQUENCE [LARGE SCALE GENOMIC DNA]</scope>
    <source>
        <strain evidence="2">EPS</strain>
    </source>
</reference>
<proteinExistence type="predicted"/>
<accession>E6UUU8</accession>
<gene>
    <name evidence="1" type="ordered locus">Varpa_2157</name>
</gene>
<dbReference type="HOGENOM" id="CLU_2959547_0_0_4"/>
<evidence type="ECO:0000313" key="2">
    <source>
        <dbReference type="Proteomes" id="UP000008917"/>
    </source>
</evidence>
<name>E6UUU8_VARPE</name>
<dbReference type="AlphaFoldDB" id="E6UUU8"/>
<dbReference type="KEGG" id="vpe:Varpa_2157"/>
<evidence type="ECO:0000313" key="1">
    <source>
        <dbReference type="EMBL" id="ADU36363.1"/>
    </source>
</evidence>
<organism evidence="1 2">
    <name type="scientific">Variovorax paradoxus (strain EPS)</name>
    <dbReference type="NCBI Taxonomy" id="595537"/>
    <lineage>
        <taxon>Bacteria</taxon>
        <taxon>Pseudomonadati</taxon>
        <taxon>Pseudomonadota</taxon>
        <taxon>Betaproteobacteria</taxon>
        <taxon>Burkholderiales</taxon>
        <taxon>Comamonadaceae</taxon>
        <taxon>Variovorax</taxon>
    </lineage>
</organism>
<dbReference type="EMBL" id="CP002417">
    <property type="protein sequence ID" value="ADU36363.1"/>
    <property type="molecule type" value="Genomic_DNA"/>
</dbReference>
<protein>
    <submittedName>
        <fullName evidence="1">Uncharacterized protein</fullName>
    </submittedName>
</protein>
<dbReference type="Proteomes" id="UP000008917">
    <property type="component" value="Chromosome"/>
</dbReference>